<accession>A0AA88H0I3</accession>
<dbReference type="EMBL" id="PYSW02000006">
    <property type="protein sequence ID" value="KAG2391921.1"/>
    <property type="molecule type" value="Genomic_DNA"/>
</dbReference>
<dbReference type="AlphaFoldDB" id="A0AA88H0I3"/>
<feature type="transmembrane region" description="Helical" evidence="2">
    <location>
        <begin position="124"/>
        <end position="147"/>
    </location>
</feature>
<keyword evidence="2" id="KW-1133">Transmembrane helix</keyword>
<keyword evidence="2" id="KW-0472">Membrane</keyword>
<dbReference type="Proteomes" id="UP000816034">
    <property type="component" value="Unassembled WGS sequence"/>
</dbReference>
<evidence type="ECO:0000256" key="1">
    <source>
        <dbReference type="SAM" id="MobiDB-lite"/>
    </source>
</evidence>
<feature type="compositionally biased region" description="Low complexity" evidence="1">
    <location>
        <begin position="25"/>
        <end position="35"/>
    </location>
</feature>
<proteinExistence type="predicted"/>
<reference evidence="3 4" key="1">
    <citation type="journal article" date="2018" name="BMC Genomics">
        <title>The genome of Naegleria lovaniensis, the basis for a comparative approach to unravel pathogenicity factors of the human pathogenic amoeba N. fowleri.</title>
        <authorList>
            <person name="Liechti N."/>
            <person name="Schurch N."/>
            <person name="Bruggmann R."/>
            <person name="Wittwer M."/>
        </authorList>
    </citation>
    <scope>NUCLEOTIDE SEQUENCE [LARGE SCALE GENOMIC DNA]</scope>
    <source>
        <strain evidence="3 4">ATCC 30569</strain>
    </source>
</reference>
<keyword evidence="4" id="KW-1185">Reference proteome</keyword>
<gene>
    <name evidence="3" type="ORF">C9374_013406</name>
</gene>
<protein>
    <submittedName>
        <fullName evidence="3">Uncharacterized protein</fullName>
    </submittedName>
</protein>
<keyword evidence="2" id="KW-0812">Transmembrane</keyword>
<dbReference type="RefSeq" id="XP_044553815.1">
    <property type="nucleotide sequence ID" value="XM_044689279.1"/>
</dbReference>
<comment type="caution">
    <text evidence="3">The sequence shown here is derived from an EMBL/GenBank/DDBJ whole genome shotgun (WGS) entry which is preliminary data.</text>
</comment>
<evidence type="ECO:0000256" key="2">
    <source>
        <dbReference type="SAM" id="Phobius"/>
    </source>
</evidence>
<feature type="region of interest" description="Disordered" evidence="1">
    <location>
        <begin position="1"/>
        <end position="35"/>
    </location>
</feature>
<dbReference type="PANTHER" id="PTHR34078:SF3">
    <property type="entry name" value="TRANSMEMBRANE PROTEIN"/>
    <property type="match status" value="1"/>
</dbReference>
<organism evidence="3 4">
    <name type="scientific">Naegleria lovaniensis</name>
    <name type="common">Amoeba</name>
    <dbReference type="NCBI Taxonomy" id="51637"/>
    <lineage>
        <taxon>Eukaryota</taxon>
        <taxon>Discoba</taxon>
        <taxon>Heterolobosea</taxon>
        <taxon>Tetramitia</taxon>
        <taxon>Eutetramitia</taxon>
        <taxon>Vahlkampfiidae</taxon>
        <taxon>Naegleria</taxon>
    </lineage>
</organism>
<dbReference type="PANTHER" id="PTHR34078">
    <property type="entry name" value="EXPRESSED PROTEIN"/>
    <property type="match status" value="1"/>
</dbReference>
<evidence type="ECO:0000313" key="3">
    <source>
        <dbReference type="EMBL" id="KAG2391921.1"/>
    </source>
</evidence>
<dbReference type="GeneID" id="68105859"/>
<feature type="transmembrane region" description="Helical" evidence="2">
    <location>
        <begin position="84"/>
        <end position="104"/>
    </location>
</feature>
<name>A0AA88H0I3_NAELO</name>
<evidence type="ECO:0000313" key="4">
    <source>
        <dbReference type="Proteomes" id="UP000816034"/>
    </source>
</evidence>
<sequence length="152" mass="17236">MHQDNTPYAQFDSVHTTTPYPPQPQQYYNTTTTDPNYLPYSTPPPQYYTPTTAGVQTTSTATTGFIQPHYDSDYTKKKNDDTCLLLFIIGFFIPLVWIFLFFVTRDSSKYSHKARTMGNVGLGLIIASCMIYVVMIIIIVVVSTININKARN</sequence>